<dbReference type="PANTHER" id="PTHR34701:SF1">
    <property type="entry name" value="TRANSCRIPTIONAL REGULATOR MRAZ"/>
    <property type="match status" value="1"/>
</dbReference>
<keyword evidence="3" id="KW-0677">Repeat</keyword>
<dbReference type="GO" id="GO:0009295">
    <property type="term" value="C:nucleoid"/>
    <property type="evidence" value="ECO:0007669"/>
    <property type="project" value="UniProtKB-SubCell"/>
</dbReference>
<dbReference type="GO" id="GO:0003700">
    <property type="term" value="F:DNA-binding transcription factor activity"/>
    <property type="evidence" value="ECO:0007669"/>
    <property type="project" value="UniProtKB-UniRule"/>
</dbReference>
<protein>
    <recommendedName>
        <fullName evidence="1 7">Transcriptional regulator MraZ</fullName>
    </recommendedName>
</protein>
<dbReference type="Pfam" id="PF02381">
    <property type="entry name" value="MraZ"/>
    <property type="match status" value="2"/>
</dbReference>
<dbReference type="EMBL" id="PJNE01000001">
    <property type="protein sequence ID" value="PKW25680.1"/>
    <property type="molecule type" value="Genomic_DNA"/>
</dbReference>
<dbReference type="PANTHER" id="PTHR34701">
    <property type="entry name" value="TRANSCRIPTIONAL REGULATOR MRAZ"/>
    <property type="match status" value="1"/>
</dbReference>
<dbReference type="InterPro" id="IPR035644">
    <property type="entry name" value="MraZ_C"/>
</dbReference>
<dbReference type="PROSITE" id="PS51740">
    <property type="entry name" value="SPOVT_ABRB"/>
    <property type="match status" value="2"/>
</dbReference>
<dbReference type="AlphaFoldDB" id="A0A2N3YFT2"/>
<organism evidence="9 10">
    <name type="scientific">Phycicoccus duodecadis</name>
    <dbReference type="NCBI Taxonomy" id="173053"/>
    <lineage>
        <taxon>Bacteria</taxon>
        <taxon>Bacillati</taxon>
        <taxon>Actinomycetota</taxon>
        <taxon>Actinomycetes</taxon>
        <taxon>Micrococcales</taxon>
        <taxon>Intrasporangiaceae</taxon>
        <taxon>Phycicoccus</taxon>
    </lineage>
</organism>
<dbReference type="InterPro" id="IPR020603">
    <property type="entry name" value="MraZ_dom"/>
</dbReference>
<evidence type="ECO:0000256" key="6">
    <source>
        <dbReference type="ARBA" id="ARBA00023163"/>
    </source>
</evidence>
<dbReference type="InterPro" id="IPR037914">
    <property type="entry name" value="SpoVT-AbrB_sf"/>
</dbReference>
<comment type="similarity">
    <text evidence="7">Belongs to the MraZ family.</text>
</comment>
<evidence type="ECO:0000259" key="8">
    <source>
        <dbReference type="PROSITE" id="PS51740"/>
    </source>
</evidence>
<dbReference type="GO" id="GO:2000143">
    <property type="term" value="P:negative regulation of DNA-templated transcription initiation"/>
    <property type="evidence" value="ECO:0007669"/>
    <property type="project" value="TreeGrafter"/>
</dbReference>
<feature type="domain" description="SpoVT-AbrB" evidence="8">
    <location>
        <begin position="79"/>
        <end position="122"/>
    </location>
</feature>
<evidence type="ECO:0000313" key="9">
    <source>
        <dbReference type="EMBL" id="PKW25680.1"/>
    </source>
</evidence>
<name>A0A2N3YFT2_9MICO</name>
<dbReference type="Gene3D" id="3.40.1550.20">
    <property type="entry name" value="Transcriptional regulator MraZ domain"/>
    <property type="match status" value="1"/>
</dbReference>
<keyword evidence="10" id="KW-1185">Reference proteome</keyword>
<evidence type="ECO:0000256" key="2">
    <source>
        <dbReference type="ARBA" id="ARBA00022490"/>
    </source>
</evidence>
<dbReference type="CDD" id="cd16320">
    <property type="entry name" value="MraZ_N"/>
    <property type="match status" value="1"/>
</dbReference>
<dbReference type="InterPro" id="IPR038619">
    <property type="entry name" value="MraZ_sf"/>
</dbReference>
<dbReference type="OrthoDB" id="9807753at2"/>
<feature type="domain" description="SpoVT-AbrB" evidence="8">
    <location>
        <begin position="8"/>
        <end position="50"/>
    </location>
</feature>
<keyword evidence="5 7" id="KW-0238">DNA-binding</keyword>
<evidence type="ECO:0000313" key="10">
    <source>
        <dbReference type="Proteomes" id="UP000233781"/>
    </source>
</evidence>
<keyword evidence="2 7" id="KW-0963">Cytoplasm</keyword>
<proteinExistence type="inferred from homology"/>
<dbReference type="GO" id="GO:0005737">
    <property type="term" value="C:cytoplasm"/>
    <property type="evidence" value="ECO:0007669"/>
    <property type="project" value="UniProtKB-UniRule"/>
</dbReference>
<evidence type="ECO:0000256" key="4">
    <source>
        <dbReference type="ARBA" id="ARBA00023015"/>
    </source>
</evidence>
<keyword evidence="6 7" id="KW-0804">Transcription</keyword>
<dbReference type="NCBIfam" id="TIGR00242">
    <property type="entry name" value="division/cell wall cluster transcriptional repressor MraZ"/>
    <property type="match status" value="1"/>
</dbReference>
<accession>A0A2N3YFT2</accession>
<reference evidence="9 10" key="1">
    <citation type="submission" date="2017-12" db="EMBL/GenBank/DDBJ databases">
        <title>Sequencing the genomes of 1000 Actinobacteria strains.</title>
        <authorList>
            <person name="Klenk H.-P."/>
        </authorList>
    </citation>
    <scope>NUCLEOTIDE SEQUENCE [LARGE SCALE GENOMIC DNA]</scope>
    <source>
        <strain evidence="9 10">DSM 12806</strain>
    </source>
</reference>
<dbReference type="Proteomes" id="UP000233781">
    <property type="component" value="Unassembled WGS sequence"/>
</dbReference>
<dbReference type="CDD" id="cd16321">
    <property type="entry name" value="MraZ_C"/>
    <property type="match status" value="1"/>
</dbReference>
<evidence type="ECO:0000256" key="5">
    <source>
        <dbReference type="ARBA" id="ARBA00023125"/>
    </source>
</evidence>
<dbReference type="SUPFAM" id="SSF89447">
    <property type="entry name" value="AbrB/MazE/MraZ-like"/>
    <property type="match status" value="1"/>
</dbReference>
<dbReference type="InterPro" id="IPR035642">
    <property type="entry name" value="MraZ_N"/>
</dbReference>
<dbReference type="InterPro" id="IPR007159">
    <property type="entry name" value="SpoVT-AbrB_dom"/>
</dbReference>
<gene>
    <name evidence="7" type="primary">mraZ</name>
    <name evidence="9" type="ORF">ATL31_0478</name>
</gene>
<dbReference type="GO" id="GO:0000976">
    <property type="term" value="F:transcription cis-regulatory region binding"/>
    <property type="evidence" value="ECO:0007669"/>
    <property type="project" value="TreeGrafter"/>
</dbReference>
<comment type="subunit">
    <text evidence="7">Forms oligomers.</text>
</comment>
<evidence type="ECO:0000256" key="1">
    <source>
        <dbReference type="ARBA" id="ARBA00013860"/>
    </source>
</evidence>
<keyword evidence="4 7" id="KW-0805">Transcription regulation</keyword>
<sequence>MVDEFLGTHTPRLDDKGRLFLPARFRGALADGLVVTRGQEGCLYVFPTSEFHRISQEMQSVSGSAKGVRDFIRVFRASAHPDTPDKQGRVTVPQALRAYAGLDKDCTVIGNGSRLEVWDTARWTQYLDQVMPAYSAYSAGSEEVVPGL</sequence>
<dbReference type="InterPro" id="IPR003444">
    <property type="entry name" value="MraZ"/>
</dbReference>
<evidence type="ECO:0000256" key="7">
    <source>
        <dbReference type="HAMAP-Rule" id="MF_01008"/>
    </source>
</evidence>
<comment type="caution">
    <text evidence="9">The sequence shown here is derived from an EMBL/GenBank/DDBJ whole genome shotgun (WGS) entry which is preliminary data.</text>
</comment>
<evidence type="ECO:0000256" key="3">
    <source>
        <dbReference type="ARBA" id="ARBA00022737"/>
    </source>
</evidence>
<comment type="subcellular location">
    <subcellularLocation>
        <location evidence="7">Cytoplasm</location>
        <location evidence="7">Nucleoid</location>
    </subcellularLocation>
</comment>
<dbReference type="HAMAP" id="MF_01008">
    <property type="entry name" value="MraZ"/>
    <property type="match status" value="1"/>
</dbReference>